<reference evidence="9 10" key="2">
    <citation type="journal article" date="2007" name="BMC Biol.">
        <title>A 100%-complete sequence reveals unusually simple genomic features in the hot-spring red alga Cyanidioschyzon merolae.</title>
        <authorList>
            <person name="Nozaki H."/>
            <person name="Takano H."/>
            <person name="Misumi O."/>
            <person name="Terasawa K."/>
            <person name="Matsuzaki M."/>
            <person name="Maruyama S."/>
            <person name="Nishida K."/>
            <person name="Yagisawa F."/>
            <person name="Yoshida Y."/>
            <person name="Fujiwara T."/>
            <person name="Takio S."/>
            <person name="Tamura K."/>
            <person name="Chung S.J."/>
            <person name="Nakamura S."/>
            <person name="Kuroiwa H."/>
            <person name="Tanaka K."/>
            <person name="Sato N."/>
            <person name="Kuroiwa T."/>
        </authorList>
    </citation>
    <scope>NUCLEOTIDE SEQUENCE [LARGE SCALE GENOMIC DNA]</scope>
    <source>
        <strain evidence="9 10">10D</strain>
    </source>
</reference>
<keyword evidence="3" id="KW-0653">Protein transport</keyword>
<evidence type="ECO:0000256" key="2">
    <source>
        <dbReference type="ARBA" id="ARBA00022448"/>
    </source>
</evidence>
<dbReference type="Gene3D" id="3.40.20.10">
    <property type="entry name" value="Severin"/>
    <property type="match status" value="1"/>
</dbReference>
<feature type="compositionally biased region" description="Pro residues" evidence="4">
    <location>
        <begin position="1"/>
        <end position="10"/>
    </location>
</feature>
<feature type="region of interest" description="Disordered" evidence="4">
    <location>
        <begin position="1"/>
        <end position="53"/>
    </location>
</feature>
<dbReference type="OMA" id="AVECSKQ"/>
<dbReference type="SUPFAM" id="SSF82754">
    <property type="entry name" value="C-terminal, gelsolin-like domain of Sec23/24"/>
    <property type="match status" value="1"/>
</dbReference>
<dbReference type="Pfam" id="PF04815">
    <property type="entry name" value="Sec23_helical"/>
    <property type="match status" value="1"/>
</dbReference>
<feature type="domain" description="Zinc finger Sec23/Sec24-type" evidence="5">
    <location>
        <begin position="340"/>
        <end position="374"/>
    </location>
</feature>
<evidence type="ECO:0000259" key="7">
    <source>
        <dbReference type="Pfam" id="PF04815"/>
    </source>
</evidence>
<protein>
    <submittedName>
        <fullName evidence="9">Similar to COPII coated vesicle component Sec24</fullName>
    </submittedName>
</protein>
<dbReference type="InterPro" id="IPR006896">
    <property type="entry name" value="Sec23/24_trunk_dom"/>
</dbReference>
<dbReference type="InterPro" id="IPR006900">
    <property type="entry name" value="Sec23/24_helical_dom"/>
</dbReference>
<dbReference type="PANTHER" id="PTHR13803:SF4">
    <property type="entry name" value="SECRETORY 24CD, ISOFORM C"/>
    <property type="match status" value="1"/>
</dbReference>
<dbReference type="RefSeq" id="XP_005538267.1">
    <property type="nucleotide sequence ID" value="XM_005538210.1"/>
</dbReference>
<dbReference type="Proteomes" id="UP000007014">
    <property type="component" value="Chromosome 17"/>
</dbReference>
<dbReference type="Pfam" id="PF08033">
    <property type="entry name" value="Sec23_BS"/>
    <property type="match status" value="1"/>
</dbReference>
<dbReference type="GO" id="GO:0006886">
    <property type="term" value="P:intracellular protein transport"/>
    <property type="evidence" value="ECO:0007669"/>
    <property type="project" value="InterPro"/>
</dbReference>
<proteinExistence type="inferred from homology"/>
<dbReference type="GeneID" id="16996399"/>
<dbReference type="Gramene" id="CMQ380CT">
    <property type="protein sequence ID" value="CMQ380CT"/>
    <property type="gene ID" value="CMQ380C"/>
</dbReference>
<dbReference type="Gene3D" id="2.30.30.380">
    <property type="entry name" value="Zn-finger domain of Sec23/24"/>
    <property type="match status" value="1"/>
</dbReference>
<keyword evidence="2" id="KW-0813">Transport</keyword>
<sequence>MHAPPGPPWPRPREPGAGPASDTVQSNEPAGTMGVQRGVQSPTPGMVQGAHYAPAESFSAGRAAAPAPNAQLTGRLRPVLGERSQVLQAAVQGAQSALGTSRHPAGGDWGPQPAVPRGAGVPGGQHPGAAVIQSSLPQAQSMRWPVAGNPGHPGAFPQAANAQAMGSNSYQVRSRSGVAGTVHGWMTTGADASAFSSVPSQRDPWTANGGQQPLTSPGQSTSPPSGASKLSPSDVPRPAGIDRDYIDRSRPVLVCRHEYGRGTQAETPSLSPSFREAVDTFQIDRGNARPRYVRWTVGSVPRTPDLARSSGIPLAVYVAPFADATDEKPPPVIDTRPHGPVRCSRCQAYLNVGIRYVDSGRSFICNLCHHLNAVDVDRFVPLDPVTQLPVDFANRLELSHGSVEYIVPEEVYGHQGRTSEPVFVLVADAPSLGSLLPYAAFRELLAESLALHRARLALIVTSAGCLHLFPIQPSGSVQEIILPDIQEPFLPVPPTQLLQSPDLEYWPAIAEYIQRTDWYTTAESESPGSHIFAGVLAAAELLEDPSIGGGKILAISSGLSLGPHRAGLALRNRWLELDTRSSHQKWKSSMDRERWLLQPANDAFAALGKRLADAQITLDLFLHPGMFPGTATPRPLPYFDLATLRTLTEHCGGKLFYYQQGRDVAGLQRDLIHAIRAVRALEAVLRVRCSPGITTGEHLGSFRPPGTDRPDIYIPVMSTSTNLYVAIRHDLSEGIVTHPLLHQRSGTGDDAEASAAEAHASTAADSAVSPCVCVQVAVLFTHPGDRTRRVRVHTLAAPCTTLLGQLFRTLDVTCLMGWLARSAAARVQAGGLLPKLRDHLTEQLVDMLFVYRRYCASRSSPGQLILPEALKLGPIYTLGLLKSAAFRAEQVAPDERAYRLHQFMASSLLSMQAAMHPLMFDALNSTVLDPMVGTPIPGTGVVSREATGVPSPSLVSWNSPAGPRAIAAPPSAATSETDAQLAAAPDGAAKLPPLQALTSERLGPDSAWLLLDGWHCLLWIGEFVNPDQQQSVPGVYAGLAGLPVPVMERLYALFPGLLSPDMVSQRSPAEQTFMQLLIEDRMSYAPSYIEYLVTLHKLVQRKLASNEAEKQHRMLGEWEWAHTY</sequence>
<dbReference type="AlphaFoldDB" id="M1UVY2"/>
<gene>
    <name evidence="9" type="ORF">CYME_CMQ380C</name>
</gene>
<dbReference type="SUPFAM" id="SSF81995">
    <property type="entry name" value="beta-sandwich domain of Sec23/24"/>
    <property type="match status" value="2"/>
</dbReference>
<feature type="domain" description="Sec23/Sec24 trunk" evidence="6">
    <location>
        <begin position="452"/>
        <end position="671"/>
    </location>
</feature>
<dbReference type="InterPro" id="IPR036465">
    <property type="entry name" value="vWFA_dom_sf"/>
</dbReference>
<evidence type="ECO:0000313" key="9">
    <source>
        <dbReference type="EMBL" id="BAM82231.1"/>
    </source>
</evidence>
<feature type="region of interest" description="Disordered" evidence="4">
    <location>
        <begin position="194"/>
        <end position="243"/>
    </location>
</feature>
<dbReference type="eggNOG" id="KOG1984">
    <property type="taxonomic scope" value="Eukaryota"/>
</dbReference>
<feature type="compositionally biased region" description="Low complexity" evidence="4">
    <location>
        <begin position="110"/>
        <end position="119"/>
    </location>
</feature>
<dbReference type="InterPro" id="IPR036174">
    <property type="entry name" value="Znf_Sec23_Sec24_sf"/>
</dbReference>
<dbReference type="Pfam" id="PF04810">
    <property type="entry name" value="zf-Sec23_Sec24"/>
    <property type="match status" value="1"/>
</dbReference>
<comment type="similarity">
    <text evidence="1">Belongs to the SEC23/SEC24 family. SEC24 subfamily.</text>
</comment>
<organism evidence="9 10">
    <name type="scientific">Cyanidioschyzon merolae (strain NIES-3377 / 10D)</name>
    <name type="common">Unicellular red alga</name>
    <dbReference type="NCBI Taxonomy" id="280699"/>
    <lineage>
        <taxon>Eukaryota</taxon>
        <taxon>Rhodophyta</taxon>
        <taxon>Bangiophyceae</taxon>
        <taxon>Cyanidiales</taxon>
        <taxon>Cyanidiaceae</taxon>
        <taxon>Cyanidioschyzon</taxon>
    </lineage>
</organism>
<evidence type="ECO:0000259" key="6">
    <source>
        <dbReference type="Pfam" id="PF04811"/>
    </source>
</evidence>
<dbReference type="InterPro" id="IPR012990">
    <property type="entry name" value="Beta-sandwich_Sec23_24"/>
</dbReference>
<evidence type="ECO:0000259" key="5">
    <source>
        <dbReference type="Pfam" id="PF04810"/>
    </source>
</evidence>
<evidence type="ECO:0000313" key="10">
    <source>
        <dbReference type="Proteomes" id="UP000007014"/>
    </source>
</evidence>
<feature type="region of interest" description="Disordered" evidence="4">
    <location>
        <begin position="91"/>
        <end position="129"/>
    </location>
</feature>
<dbReference type="EMBL" id="AP006499">
    <property type="protein sequence ID" value="BAM82231.1"/>
    <property type="molecule type" value="Genomic_DNA"/>
</dbReference>
<dbReference type="KEGG" id="cme:CYME_CMQ380C"/>
<dbReference type="Gene3D" id="1.20.120.730">
    <property type="entry name" value="Sec23/Sec24 helical domain"/>
    <property type="match status" value="1"/>
</dbReference>
<dbReference type="Gene3D" id="3.40.50.410">
    <property type="entry name" value="von Willebrand factor, type A domain"/>
    <property type="match status" value="1"/>
</dbReference>
<accession>M1UVY2</accession>
<keyword evidence="10" id="KW-1185">Reference proteome</keyword>
<dbReference type="GO" id="GO:0090110">
    <property type="term" value="P:COPII-coated vesicle cargo loading"/>
    <property type="evidence" value="ECO:0007669"/>
    <property type="project" value="TreeGrafter"/>
</dbReference>
<evidence type="ECO:0000256" key="4">
    <source>
        <dbReference type="SAM" id="MobiDB-lite"/>
    </source>
</evidence>
<dbReference type="Pfam" id="PF04811">
    <property type="entry name" value="Sec23_trunk"/>
    <property type="match status" value="1"/>
</dbReference>
<feature type="domain" description="Sec23/Sec24 beta-sandwich" evidence="8">
    <location>
        <begin position="681"/>
        <end position="800"/>
    </location>
</feature>
<dbReference type="InterPro" id="IPR036175">
    <property type="entry name" value="Sec23/24_helical_dom_sf"/>
</dbReference>
<evidence type="ECO:0000256" key="3">
    <source>
        <dbReference type="ARBA" id="ARBA00022927"/>
    </source>
</evidence>
<dbReference type="InterPro" id="IPR006895">
    <property type="entry name" value="Znf_Sec23_Sec24"/>
</dbReference>
<dbReference type="SUPFAM" id="SSF53300">
    <property type="entry name" value="vWA-like"/>
    <property type="match status" value="1"/>
</dbReference>
<name>M1UVY2_CYAM1</name>
<feature type="compositionally biased region" description="Low complexity" evidence="4">
    <location>
        <begin position="211"/>
        <end position="226"/>
    </location>
</feature>
<feature type="region of interest" description="Disordered" evidence="4">
    <location>
        <begin position="142"/>
        <end position="162"/>
    </location>
</feature>
<dbReference type="InterPro" id="IPR050550">
    <property type="entry name" value="SEC23_SEC24_subfamily"/>
</dbReference>
<dbReference type="GO" id="GO:0000149">
    <property type="term" value="F:SNARE binding"/>
    <property type="evidence" value="ECO:0007669"/>
    <property type="project" value="TreeGrafter"/>
</dbReference>
<evidence type="ECO:0000256" key="1">
    <source>
        <dbReference type="ARBA" id="ARBA00008334"/>
    </source>
</evidence>
<dbReference type="InterPro" id="IPR036180">
    <property type="entry name" value="Gelsolin-like_dom_sf"/>
</dbReference>
<dbReference type="GO" id="GO:0008270">
    <property type="term" value="F:zinc ion binding"/>
    <property type="evidence" value="ECO:0007669"/>
    <property type="project" value="InterPro"/>
</dbReference>
<dbReference type="PANTHER" id="PTHR13803">
    <property type="entry name" value="SEC24-RELATED PROTEIN"/>
    <property type="match status" value="1"/>
</dbReference>
<dbReference type="GO" id="GO:0070971">
    <property type="term" value="C:endoplasmic reticulum exit site"/>
    <property type="evidence" value="ECO:0007669"/>
    <property type="project" value="TreeGrafter"/>
</dbReference>
<evidence type="ECO:0000259" key="8">
    <source>
        <dbReference type="Pfam" id="PF08033"/>
    </source>
</evidence>
<feature type="domain" description="Sec23/Sec24 helical" evidence="7">
    <location>
        <begin position="811"/>
        <end position="908"/>
    </location>
</feature>
<dbReference type="SUPFAM" id="SSF82919">
    <property type="entry name" value="Zn-finger domain of Sec23/24"/>
    <property type="match status" value="1"/>
</dbReference>
<dbReference type="STRING" id="280699.M1UVY2"/>
<dbReference type="SUPFAM" id="SSF81811">
    <property type="entry name" value="Helical domain of Sec23/24"/>
    <property type="match status" value="1"/>
</dbReference>
<dbReference type="InterPro" id="IPR029006">
    <property type="entry name" value="ADF-H/Gelsolin-like_dom_sf"/>
</dbReference>
<dbReference type="GO" id="GO:0030127">
    <property type="term" value="C:COPII vesicle coat"/>
    <property type="evidence" value="ECO:0007669"/>
    <property type="project" value="InterPro"/>
</dbReference>
<reference evidence="9 10" key="1">
    <citation type="journal article" date="2004" name="Nature">
        <title>Genome sequence of the ultrasmall unicellular red alga Cyanidioschyzon merolae 10D.</title>
        <authorList>
            <person name="Matsuzaki M."/>
            <person name="Misumi O."/>
            <person name="Shin-i T."/>
            <person name="Maruyama S."/>
            <person name="Takahara M."/>
            <person name="Miyagishima S."/>
            <person name="Mori T."/>
            <person name="Nishida K."/>
            <person name="Yagisawa F."/>
            <person name="Nishida K."/>
            <person name="Yoshida Y."/>
            <person name="Nishimura Y."/>
            <person name="Nakao S."/>
            <person name="Kobayashi T."/>
            <person name="Momoyama Y."/>
            <person name="Higashiyama T."/>
            <person name="Minoda A."/>
            <person name="Sano M."/>
            <person name="Nomoto H."/>
            <person name="Oishi K."/>
            <person name="Hayashi H."/>
            <person name="Ohta F."/>
            <person name="Nishizaka S."/>
            <person name="Haga S."/>
            <person name="Miura S."/>
            <person name="Morishita T."/>
            <person name="Kabeya Y."/>
            <person name="Terasawa K."/>
            <person name="Suzuki Y."/>
            <person name="Ishii Y."/>
            <person name="Asakawa S."/>
            <person name="Takano H."/>
            <person name="Ohta N."/>
            <person name="Kuroiwa H."/>
            <person name="Tanaka K."/>
            <person name="Shimizu N."/>
            <person name="Sugano S."/>
            <person name="Sato N."/>
            <person name="Nozaki H."/>
            <person name="Ogasawara N."/>
            <person name="Kohara Y."/>
            <person name="Kuroiwa T."/>
        </authorList>
    </citation>
    <scope>NUCLEOTIDE SEQUENCE [LARGE SCALE GENOMIC DNA]</scope>
    <source>
        <strain evidence="9 10">10D</strain>
    </source>
</reference>
<dbReference type="HOGENOM" id="CLU_279968_0_0_1"/>
<dbReference type="OrthoDB" id="49016at2759"/>